<dbReference type="AlphaFoldDB" id="A0A7J6NDH6"/>
<organism evidence="1 2">
    <name type="scientific">Perkinsus olseni</name>
    <name type="common">Perkinsus atlanticus</name>
    <dbReference type="NCBI Taxonomy" id="32597"/>
    <lineage>
        <taxon>Eukaryota</taxon>
        <taxon>Sar</taxon>
        <taxon>Alveolata</taxon>
        <taxon>Perkinsozoa</taxon>
        <taxon>Perkinsea</taxon>
        <taxon>Perkinsida</taxon>
        <taxon>Perkinsidae</taxon>
        <taxon>Perkinsus</taxon>
    </lineage>
</organism>
<sequence>MTCLIWRPWSMAELGGWEQVAGPVAGKISCSSGDLPISQVKGRKKFCFRDFEMGPGLFQFFDVHSISIEGQYAVFNRTGDFESVYWCRLSGGGIFKIGAPRKYSLLRIIQQRAVIVSNSDSLSDVDAESIGDSSSGFRTLVYSMEIPKGDSIPVWDTMWSIEEPIFDYDIVFDVRGGRRFPTPELVYTSGPAAEEPVLLGRLGIVEAEIMLPSEMVPSVVECVRWLPDSYVCSVCSSGCGFKAVIGDLPMECLISVTDVSFCPGLGPSIYDLCIYDEDSGSQIILLSGASGRSSFTHHFAKYFQLSPITFG</sequence>
<gene>
    <name evidence="1" type="ORF">FOZ60_011435</name>
</gene>
<reference evidence="1 2" key="1">
    <citation type="submission" date="2020-04" db="EMBL/GenBank/DDBJ databases">
        <title>Perkinsus olseni comparative genomics.</title>
        <authorList>
            <person name="Bogema D.R."/>
        </authorList>
    </citation>
    <scope>NUCLEOTIDE SEQUENCE [LARGE SCALE GENOMIC DNA]</scope>
    <source>
        <strain evidence="1">00978-12</strain>
    </source>
</reference>
<evidence type="ECO:0000313" key="2">
    <source>
        <dbReference type="Proteomes" id="UP000541610"/>
    </source>
</evidence>
<evidence type="ECO:0000313" key="1">
    <source>
        <dbReference type="EMBL" id="KAF4681859.1"/>
    </source>
</evidence>
<proteinExistence type="predicted"/>
<accession>A0A7J6NDH6</accession>
<comment type="caution">
    <text evidence="1">The sequence shown here is derived from an EMBL/GenBank/DDBJ whole genome shotgun (WGS) entry which is preliminary data.</text>
</comment>
<dbReference type="EMBL" id="JABANP010000479">
    <property type="protein sequence ID" value="KAF4681859.1"/>
    <property type="molecule type" value="Genomic_DNA"/>
</dbReference>
<dbReference type="Proteomes" id="UP000541610">
    <property type="component" value="Unassembled WGS sequence"/>
</dbReference>
<protein>
    <submittedName>
        <fullName evidence="1">Uncharacterized protein</fullName>
    </submittedName>
</protein>
<name>A0A7J6NDH6_PEROL</name>